<dbReference type="AlphaFoldDB" id="A0A9W6T5A3"/>
<organism evidence="2 3">
    <name type="scientific">Candida boidinii</name>
    <name type="common">Yeast</name>
    <dbReference type="NCBI Taxonomy" id="5477"/>
    <lineage>
        <taxon>Eukaryota</taxon>
        <taxon>Fungi</taxon>
        <taxon>Dikarya</taxon>
        <taxon>Ascomycota</taxon>
        <taxon>Saccharomycotina</taxon>
        <taxon>Pichiomycetes</taxon>
        <taxon>Pichiales</taxon>
        <taxon>Pichiaceae</taxon>
        <taxon>Ogataea</taxon>
        <taxon>Ogataea/Candida clade</taxon>
    </lineage>
</organism>
<reference evidence="2" key="1">
    <citation type="submission" date="2023-04" db="EMBL/GenBank/DDBJ databases">
        <title>Candida boidinii NBRC 10035.</title>
        <authorList>
            <person name="Ichikawa N."/>
            <person name="Sato H."/>
            <person name="Tonouchi N."/>
        </authorList>
    </citation>
    <scope>NUCLEOTIDE SEQUENCE</scope>
    <source>
        <strain evidence="2">NBRC 10035</strain>
    </source>
</reference>
<name>A0A9W6T5A3_CANBO</name>
<sequence>MDQNHLNRLLSKATHSGENDQAQAQTQSDLPLRYPNYVIELSAHRRIETIVYVAFITYIIYTSTPQSSESHLPFAGYKPSSRKILARGAENCTIMASGSSVKPPSAV</sequence>
<evidence type="ECO:0000313" key="3">
    <source>
        <dbReference type="Proteomes" id="UP001165120"/>
    </source>
</evidence>
<keyword evidence="3" id="KW-1185">Reference proteome</keyword>
<dbReference type="EMBL" id="BSXN01003440">
    <property type="protein sequence ID" value="GME79267.1"/>
    <property type="molecule type" value="Genomic_DNA"/>
</dbReference>
<feature type="compositionally biased region" description="Polar residues" evidence="1">
    <location>
        <begin position="13"/>
        <end position="28"/>
    </location>
</feature>
<protein>
    <submittedName>
        <fullName evidence="2">Unnamed protein product</fullName>
    </submittedName>
</protein>
<dbReference type="Proteomes" id="UP001165120">
    <property type="component" value="Unassembled WGS sequence"/>
</dbReference>
<evidence type="ECO:0000313" key="2">
    <source>
        <dbReference type="EMBL" id="GME79267.1"/>
    </source>
</evidence>
<evidence type="ECO:0000256" key="1">
    <source>
        <dbReference type="SAM" id="MobiDB-lite"/>
    </source>
</evidence>
<accession>A0A9W6T5A3</accession>
<comment type="caution">
    <text evidence="2">The sequence shown here is derived from an EMBL/GenBank/DDBJ whole genome shotgun (WGS) entry which is preliminary data.</text>
</comment>
<gene>
    <name evidence="2" type="ORF">Cboi02_000606600</name>
</gene>
<feature type="region of interest" description="Disordered" evidence="1">
    <location>
        <begin position="1"/>
        <end position="28"/>
    </location>
</feature>
<proteinExistence type="predicted"/>